<dbReference type="Proteomes" id="UP000319731">
    <property type="component" value="Unassembled WGS sequence"/>
</dbReference>
<proteinExistence type="inferred from homology"/>
<name>A0A507BQG0_9FUNG</name>
<sequence>MASHPTAPISQLAAKRRIRHLKSLHIRNVTLPDAALSSTSLLSSKRPPARVNLYNLPDTFYELCLPESPHPVFFQSELMVASCNPNWNNVAEATISPWISPILPDGTATSQESEDQETKQPPAVQDQEAPPLPERPHSKPLIPRMLNSLDRFILKVWARLHDASEYHLIVETEVSLKHLDFVSNELTQVDANWPPNYILFGLEGVYFTIGDELAPRLVDQTHPDDDAPVVKVDGNKIRPSYKYDAIAKIVAAQQEIWELQCSNCSLVDEAQQLMASPTHDKAPLTRKYRDQKSRISLIEKEITSFTQDIQADRHRLKDLQNTILSRRRQLQDSQVSREAIRHALESRRDLLSGKKTDVSKSTLSISRRQRELITNLKDIFPIEQSTFDVLTYTICGLRLPNADYTGQDDEKIATALGFTAHLICMIAFYLEVPLRYSPRPMSSRATIIDGVSQQYQDNNEFPLFSRGSDRFRFDYGVFLLNKNVEQLMNHVGLNVSNLRNTLPNLKILCQTISNWRVEEEPRNDVGGLVSSSSSSTQGDSNNRIRSPTFKNGAWLPPPPILENGNANKIISVPIQATEGNHLDDFIPPLPPRSPPPFSSSVGALRQMMGGWDANKPLPDLVRPKKDYVAVTQTAL</sequence>
<evidence type="ECO:0000256" key="3">
    <source>
        <dbReference type="ARBA" id="ARBA00023054"/>
    </source>
</evidence>
<evidence type="ECO:0000256" key="1">
    <source>
        <dbReference type="ARBA" id="ARBA00009574"/>
    </source>
</evidence>
<dbReference type="STRING" id="1806994.A0A507BQG0"/>
<dbReference type="PANTHER" id="PTHR15157">
    <property type="entry name" value="UV RADIATION RESISTANCE-ASSOCIATED GENE PROTEIN"/>
    <property type="match status" value="1"/>
</dbReference>
<feature type="compositionally biased region" description="Polar residues" evidence="4">
    <location>
        <begin position="536"/>
        <end position="549"/>
    </location>
</feature>
<dbReference type="Pfam" id="PF10186">
    <property type="entry name" value="ATG14"/>
    <property type="match status" value="1"/>
</dbReference>
<evidence type="ECO:0000256" key="2">
    <source>
        <dbReference type="ARBA" id="ARBA00013807"/>
    </source>
</evidence>
<feature type="region of interest" description="Disordered" evidence="4">
    <location>
        <begin position="523"/>
        <end position="557"/>
    </location>
</feature>
<dbReference type="InterPro" id="IPR018791">
    <property type="entry name" value="UV_resistance/autophagy_Atg14"/>
</dbReference>
<evidence type="ECO:0000256" key="4">
    <source>
        <dbReference type="SAM" id="MobiDB-lite"/>
    </source>
</evidence>
<reference evidence="5 6" key="1">
    <citation type="journal article" date="2019" name="Sci. Rep.">
        <title>Comparative genomics of chytrid fungi reveal insights into the obligate biotrophic and pathogenic lifestyle of Synchytrium endobioticum.</title>
        <authorList>
            <person name="van de Vossenberg B.T.L.H."/>
            <person name="Warris S."/>
            <person name="Nguyen H.D.T."/>
            <person name="van Gent-Pelzer M.P.E."/>
            <person name="Joly D.L."/>
            <person name="van de Geest H.C."/>
            <person name="Bonants P.J.M."/>
            <person name="Smith D.S."/>
            <person name="Levesque C.A."/>
            <person name="van der Lee T.A.J."/>
        </authorList>
    </citation>
    <scope>NUCLEOTIDE SEQUENCE [LARGE SCALE GENOMIC DNA]</scope>
    <source>
        <strain evidence="5 6">JEL517</strain>
    </source>
</reference>
<organism evidence="5 6">
    <name type="scientific">Synchytrium microbalum</name>
    <dbReference type="NCBI Taxonomy" id="1806994"/>
    <lineage>
        <taxon>Eukaryota</taxon>
        <taxon>Fungi</taxon>
        <taxon>Fungi incertae sedis</taxon>
        <taxon>Chytridiomycota</taxon>
        <taxon>Chytridiomycota incertae sedis</taxon>
        <taxon>Chytridiomycetes</taxon>
        <taxon>Synchytriales</taxon>
        <taxon>Synchytriaceae</taxon>
        <taxon>Synchytrium</taxon>
    </lineage>
</organism>
<dbReference type="InterPro" id="IPR038274">
    <property type="entry name" value="Atg6/Beclin_C_sf"/>
</dbReference>
<dbReference type="AlphaFoldDB" id="A0A507BQG0"/>
<gene>
    <name evidence="5" type="ORF">SmJEL517_g04771</name>
</gene>
<dbReference type="GO" id="GO:0035493">
    <property type="term" value="P:SNARE complex assembly"/>
    <property type="evidence" value="ECO:0007669"/>
    <property type="project" value="TreeGrafter"/>
</dbReference>
<comment type="caution">
    <text evidence="5">The sequence shown here is derived from an EMBL/GenBank/DDBJ whole genome shotgun (WGS) entry which is preliminary data.</text>
</comment>
<dbReference type="GO" id="GO:0000149">
    <property type="term" value="F:SNARE binding"/>
    <property type="evidence" value="ECO:0007669"/>
    <property type="project" value="TreeGrafter"/>
</dbReference>
<dbReference type="GeneID" id="42005996"/>
<evidence type="ECO:0000313" key="6">
    <source>
        <dbReference type="Proteomes" id="UP000319731"/>
    </source>
</evidence>
<dbReference type="GO" id="GO:0032991">
    <property type="term" value="C:protein-containing complex"/>
    <property type="evidence" value="ECO:0007669"/>
    <property type="project" value="UniProtKB-ARBA"/>
</dbReference>
<dbReference type="OrthoDB" id="72772at2759"/>
<dbReference type="EMBL" id="QEAO01000035">
    <property type="protein sequence ID" value="TPX32040.1"/>
    <property type="molecule type" value="Genomic_DNA"/>
</dbReference>
<evidence type="ECO:0000313" key="5">
    <source>
        <dbReference type="EMBL" id="TPX32040.1"/>
    </source>
</evidence>
<feature type="region of interest" description="Disordered" evidence="4">
    <location>
        <begin position="104"/>
        <end position="141"/>
    </location>
</feature>
<dbReference type="GO" id="GO:0000323">
    <property type="term" value="C:lytic vacuole"/>
    <property type="evidence" value="ECO:0007669"/>
    <property type="project" value="TreeGrafter"/>
</dbReference>
<comment type="similarity">
    <text evidence="1">Belongs to the ATG14 family.</text>
</comment>
<keyword evidence="3" id="KW-0175">Coiled coil</keyword>
<protein>
    <recommendedName>
        <fullName evidence="2">Autophagy-related protein 14</fullName>
    </recommendedName>
</protein>
<dbReference type="Gene3D" id="1.10.418.40">
    <property type="entry name" value="Autophagy protein 6/Beclin 1"/>
    <property type="match status" value="1"/>
</dbReference>
<accession>A0A507BQG0</accession>
<dbReference type="RefSeq" id="XP_031023314.1">
    <property type="nucleotide sequence ID" value="XM_031170699.1"/>
</dbReference>
<keyword evidence="6" id="KW-1185">Reference proteome</keyword>
<dbReference type="PANTHER" id="PTHR15157:SF5">
    <property type="entry name" value="UV RADIATION RESISTANCE-ASSOCIATED GENE PROTEIN"/>
    <property type="match status" value="1"/>
</dbReference>
<dbReference type="GO" id="GO:0005768">
    <property type="term" value="C:endosome"/>
    <property type="evidence" value="ECO:0007669"/>
    <property type="project" value="TreeGrafter"/>
</dbReference>